<protein>
    <submittedName>
        <fullName evidence="5">TonB-dependent receptor</fullName>
    </submittedName>
</protein>
<reference evidence="5 6" key="1">
    <citation type="submission" date="2019-03" db="EMBL/GenBank/DDBJ databases">
        <title>Empedobacter tilapiae sp. nov., isolated from an intestine of Nile tilapia Oreochromis niloticus.</title>
        <authorList>
            <person name="Kim Y.-O."/>
            <person name="Yoon J.-H."/>
        </authorList>
    </citation>
    <scope>NUCLEOTIDE SEQUENCE [LARGE SCALE GENOMIC DNA]</scope>
    <source>
        <strain evidence="5 6">MRS2</strain>
    </source>
</reference>
<keyword evidence="6" id="KW-1185">Reference proteome</keyword>
<keyword evidence="2" id="KW-0472">Membrane</keyword>
<sequence length="794" mass="90557">MSKLYIPILLCASTSIFAQQQYKGSLQYVNQTPVSLADVIIIKDDQIIDEISTDEKGNFIVELAIGNYTFRIEEAGILLHNQTILCGQNQDLGVIIIPKTENITLTETVVKSQKKLIEKKVDRLVFNADLAEGARGGDALDLLKLAPRVKVDNDVVSIIGKSTLRVMVDDRLLEMSGDQLTNYLKTLRADDIEKIEVITNPPAKYQAIGNSGILNIVLKSGKKDSWNGSLSSSFQHYNKPYWNNSASFNYRKNKWTLVSNIFGGFGEYDGIGQSDIYFTKTNEVWTERERNSGKNGSIGGKLGLDYKVSDKLTTGFTVDLYAGNRKGTGGTITTMNSLDKNELLSYILNDRNGSKGNTKYNTLNYHVIYKMDTIGKKLTFDFDWVNFNNNNTSVTSNRFFDSKDVENIAEYQGNKSLSDQIANNYSLNIDMEHPINTWKLNYGSRYSWTKNNSDNLFYDTTSGSPVFDKKLSNGFYYDENILAFYGSIEKDISEKWSAKVGLRYENTNAKGFSPQKNQHDTYKYDGLFPTAYLMYKAAENHSLSVNVGRRINRPFMGQLNPFRTIYSPYSFAEGNPDLKSSYSYNYELEYAYKDLSITTLYYQNSTNEISQIVVVNPTENTQNWIPYNYADSESFGISENINFKPVKWWKVNGAIDLYYKKTKGIIPEYNYTLDGFNGEFRLTNNLELNKSKTLLFNHTTNYSTKTIDAMSRGRENWKTSLGLKALFLDKKFEVSFNVNNVFKDKAWQDQSYSNDTRFVYTGQSVRFYRVGIRYNFGKSFTIEQSKSSSEKGRL</sequence>
<dbReference type="OrthoDB" id="8764943at2"/>
<dbReference type="Proteomes" id="UP000297998">
    <property type="component" value="Unassembled WGS sequence"/>
</dbReference>
<dbReference type="Pfam" id="PF14905">
    <property type="entry name" value="OMP_b-brl_3"/>
    <property type="match status" value="1"/>
</dbReference>
<comment type="subcellular location">
    <subcellularLocation>
        <location evidence="1">Cell outer membrane</location>
    </subcellularLocation>
</comment>
<keyword evidence="5" id="KW-0675">Receptor</keyword>
<dbReference type="EMBL" id="SRPE01000004">
    <property type="protein sequence ID" value="TGN27982.1"/>
    <property type="molecule type" value="Genomic_DNA"/>
</dbReference>
<evidence type="ECO:0000313" key="5">
    <source>
        <dbReference type="EMBL" id="TGN27982.1"/>
    </source>
</evidence>
<dbReference type="GO" id="GO:0009279">
    <property type="term" value="C:cell outer membrane"/>
    <property type="evidence" value="ECO:0007669"/>
    <property type="project" value="UniProtKB-SubCell"/>
</dbReference>
<evidence type="ECO:0000256" key="3">
    <source>
        <dbReference type="ARBA" id="ARBA00023237"/>
    </source>
</evidence>
<organism evidence="5 6">
    <name type="scientific">Empedobacter tilapiae</name>
    <dbReference type="NCBI Taxonomy" id="2491114"/>
    <lineage>
        <taxon>Bacteria</taxon>
        <taxon>Pseudomonadati</taxon>
        <taxon>Bacteroidota</taxon>
        <taxon>Flavobacteriia</taxon>
        <taxon>Flavobacteriales</taxon>
        <taxon>Weeksellaceae</taxon>
        <taxon>Empedobacter</taxon>
    </lineage>
</organism>
<dbReference type="InterPro" id="IPR041700">
    <property type="entry name" value="OMP_b-brl_3"/>
</dbReference>
<proteinExistence type="predicted"/>
<comment type="caution">
    <text evidence="5">The sequence shown here is derived from an EMBL/GenBank/DDBJ whole genome shotgun (WGS) entry which is preliminary data.</text>
</comment>
<dbReference type="InterPro" id="IPR036942">
    <property type="entry name" value="Beta-barrel_TonB_sf"/>
</dbReference>
<dbReference type="SUPFAM" id="SSF49478">
    <property type="entry name" value="Cna protein B-type domain"/>
    <property type="match status" value="1"/>
</dbReference>
<dbReference type="Gene3D" id="2.40.170.20">
    <property type="entry name" value="TonB-dependent receptor, beta-barrel domain"/>
    <property type="match status" value="1"/>
</dbReference>
<dbReference type="SUPFAM" id="SSF56935">
    <property type="entry name" value="Porins"/>
    <property type="match status" value="1"/>
</dbReference>
<dbReference type="AlphaFoldDB" id="A0A4Z1BWS5"/>
<keyword evidence="3" id="KW-0998">Cell outer membrane</keyword>
<dbReference type="PANTHER" id="PTHR40980">
    <property type="entry name" value="PLUG DOMAIN-CONTAINING PROTEIN"/>
    <property type="match status" value="1"/>
</dbReference>
<dbReference type="RefSeq" id="WP_135835165.1">
    <property type="nucleotide sequence ID" value="NZ_SRPE01000004.1"/>
</dbReference>
<evidence type="ECO:0000313" key="6">
    <source>
        <dbReference type="Proteomes" id="UP000297998"/>
    </source>
</evidence>
<evidence type="ECO:0000256" key="2">
    <source>
        <dbReference type="ARBA" id="ARBA00023136"/>
    </source>
</evidence>
<name>A0A4Z1BWS5_9FLAO</name>
<evidence type="ECO:0000256" key="1">
    <source>
        <dbReference type="ARBA" id="ARBA00004442"/>
    </source>
</evidence>
<evidence type="ECO:0000259" key="4">
    <source>
        <dbReference type="Pfam" id="PF14905"/>
    </source>
</evidence>
<accession>A0A4Z1BWS5</accession>
<gene>
    <name evidence="5" type="ORF">E4J94_07155</name>
</gene>
<dbReference type="PANTHER" id="PTHR40980:SF4">
    <property type="entry name" value="TONB-DEPENDENT RECEPTOR-LIKE BETA-BARREL DOMAIN-CONTAINING PROTEIN"/>
    <property type="match status" value="1"/>
</dbReference>
<feature type="domain" description="Outer membrane protein beta-barrel" evidence="4">
    <location>
        <begin position="370"/>
        <end position="774"/>
    </location>
</feature>